<keyword evidence="4" id="KW-1185">Reference proteome</keyword>
<evidence type="ECO:0000313" key="3">
    <source>
        <dbReference type="EMBL" id="QDV54705.1"/>
    </source>
</evidence>
<dbReference type="Gene3D" id="3.40.50.720">
    <property type="entry name" value="NAD(P)-binding Rossmann-like Domain"/>
    <property type="match status" value="1"/>
</dbReference>
<dbReference type="Pfam" id="PF01370">
    <property type="entry name" value="Epimerase"/>
    <property type="match status" value="1"/>
</dbReference>
<evidence type="ECO:0000313" key="4">
    <source>
        <dbReference type="Proteomes" id="UP000316770"/>
    </source>
</evidence>
<name>A0A518INP7_9BACT</name>
<keyword evidence="3" id="KW-0413">Isomerase</keyword>
<dbReference type="GO" id="GO:0003978">
    <property type="term" value="F:UDP-glucose 4-epimerase activity"/>
    <property type="evidence" value="ECO:0007669"/>
    <property type="project" value="UniProtKB-EC"/>
</dbReference>
<accession>A0A518INP7</accession>
<dbReference type="RefSeq" id="WP_197452994.1">
    <property type="nucleotide sequence ID" value="NZ_CP036318.1"/>
</dbReference>
<sequence length="334" mass="35905">MRAIITGIAGFIGSHVATEMLQLGWDVTGIDDLSGGFAANVPEGARFVQRDCCSDLDDLFGEVKPDVVVHLAAYAAEGLSHHVPNFNYMNNLVGTSNVLSAASRFGARHFVFTSSIAAYGHPSTDSPLTEATACHPCDPYGIAKLACEQHIAAFRDYYGGPDFTIFRPHNVFGPQQNISDPYRNVMGIFFRCAKQGLPFPVFGDGSQSRSFSYVDVVAKCIAQSPGNAAAKNQVFNVGGDRAMSINELVDAVAKAAGVTATIDYLPARKEVLHAHADHAKARAAFPDVYRDAIDFEVGLKKMAAFVQQMDVPAPTPCPAPIEIVQQLPPSWKNV</sequence>
<protein>
    <submittedName>
        <fullName evidence="3">UDP-glucose 4-epimerase</fullName>
        <ecNumber evidence="3">5.1.3.2</ecNumber>
    </submittedName>
</protein>
<organism evidence="3 4">
    <name type="scientific">Rosistilla oblonga</name>
    <dbReference type="NCBI Taxonomy" id="2527990"/>
    <lineage>
        <taxon>Bacteria</taxon>
        <taxon>Pseudomonadati</taxon>
        <taxon>Planctomycetota</taxon>
        <taxon>Planctomycetia</taxon>
        <taxon>Pirellulales</taxon>
        <taxon>Pirellulaceae</taxon>
        <taxon>Rosistilla</taxon>
    </lineage>
</organism>
<reference evidence="3 4" key="1">
    <citation type="submission" date="2019-02" db="EMBL/GenBank/DDBJ databases">
        <title>Deep-cultivation of Planctomycetes and their phenomic and genomic characterization uncovers novel biology.</title>
        <authorList>
            <person name="Wiegand S."/>
            <person name="Jogler M."/>
            <person name="Boedeker C."/>
            <person name="Pinto D."/>
            <person name="Vollmers J."/>
            <person name="Rivas-Marin E."/>
            <person name="Kohn T."/>
            <person name="Peeters S.H."/>
            <person name="Heuer A."/>
            <person name="Rast P."/>
            <person name="Oberbeckmann S."/>
            <person name="Bunk B."/>
            <person name="Jeske O."/>
            <person name="Meyerdierks A."/>
            <person name="Storesund J.E."/>
            <person name="Kallscheuer N."/>
            <person name="Luecker S."/>
            <person name="Lage O.M."/>
            <person name="Pohl T."/>
            <person name="Merkel B.J."/>
            <person name="Hornburger P."/>
            <person name="Mueller R.-W."/>
            <person name="Bruemmer F."/>
            <person name="Labrenz M."/>
            <person name="Spormann A.M."/>
            <person name="Op den Camp H."/>
            <person name="Overmann J."/>
            <person name="Amann R."/>
            <person name="Jetten M.S.M."/>
            <person name="Mascher T."/>
            <person name="Medema M.H."/>
            <person name="Devos D.P."/>
            <person name="Kaster A.-K."/>
            <person name="Ovreas L."/>
            <person name="Rohde M."/>
            <person name="Galperin M.Y."/>
            <person name="Jogler C."/>
        </authorList>
    </citation>
    <scope>NUCLEOTIDE SEQUENCE [LARGE SCALE GENOMIC DNA]</scope>
    <source>
        <strain evidence="3 4">Mal33</strain>
    </source>
</reference>
<proteinExistence type="inferred from homology"/>
<evidence type="ECO:0000256" key="1">
    <source>
        <dbReference type="ARBA" id="ARBA00007637"/>
    </source>
</evidence>
<gene>
    <name evidence="3" type="ORF">Mal33_06620</name>
</gene>
<evidence type="ECO:0000259" key="2">
    <source>
        <dbReference type="Pfam" id="PF01370"/>
    </source>
</evidence>
<feature type="domain" description="NAD-dependent epimerase/dehydratase" evidence="2">
    <location>
        <begin position="4"/>
        <end position="238"/>
    </location>
</feature>
<comment type="similarity">
    <text evidence="1">Belongs to the NAD(P)-dependent epimerase/dehydratase family.</text>
</comment>
<dbReference type="SUPFAM" id="SSF51735">
    <property type="entry name" value="NAD(P)-binding Rossmann-fold domains"/>
    <property type="match status" value="1"/>
</dbReference>
<dbReference type="EC" id="5.1.3.2" evidence="3"/>
<dbReference type="EMBL" id="CP036318">
    <property type="protein sequence ID" value="QDV54705.1"/>
    <property type="molecule type" value="Genomic_DNA"/>
</dbReference>
<dbReference type="PANTHER" id="PTHR43000">
    <property type="entry name" value="DTDP-D-GLUCOSE 4,6-DEHYDRATASE-RELATED"/>
    <property type="match status" value="1"/>
</dbReference>
<dbReference type="InterPro" id="IPR001509">
    <property type="entry name" value="Epimerase_deHydtase"/>
</dbReference>
<dbReference type="InterPro" id="IPR036291">
    <property type="entry name" value="NAD(P)-bd_dom_sf"/>
</dbReference>
<dbReference type="Proteomes" id="UP000316770">
    <property type="component" value="Chromosome"/>
</dbReference>
<dbReference type="AlphaFoldDB" id="A0A518INP7"/>